<dbReference type="InterPro" id="IPR050638">
    <property type="entry name" value="AA-Vitamin_Transporters"/>
</dbReference>
<proteinExistence type="inferred from homology"/>
<feature type="transmembrane region" description="Helical" evidence="6">
    <location>
        <begin position="102"/>
        <end position="125"/>
    </location>
</feature>
<keyword evidence="4 6" id="KW-1133">Transmembrane helix</keyword>
<feature type="transmembrane region" description="Helical" evidence="6">
    <location>
        <begin position="132"/>
        <end position="149"/>
    </location>
</feature>
<accession>A0ABP6QMK4</accession>
<evidence type="ECO:0000256" key="2">
    <source>
        <dbReference type="ARBA" id="ARBA00007362"/>
    </source>
</evidence>
<evidence type="ECO:0000256" key="1">
    <source>
        <dbReference type="ARBA" id="ARBA00004141"/>
    </source>
</evidence>
<feature type="transmembrane region" description="Helical" evidence="6">
    <location>
        <begin position="76"/>
        <end position="96"/>
    </location>
</feature>
<name>A0ABP6QMK4_9ACTN</name>
<protein>
    <submittedName>
        <fullName evidence="8">DMT family transporter</fullName>
    </submittedName>
</protein>
<dbReference type="Pfam" id="PF00892">
    <property type="entry name" value="EamA"/>
    <property type="match status" value="2"/>
</dbReference>
<feature type="transmembrane region" description="Helical" evidence="6">
    <location>
        <begin position="35"/>
        <end position="55"/>
    </location>
</feature>
<gene>
    <name evidence="8" type="ORF">GCM10010468_72540</name>
</gene>
<organism evidence="8 9">
    <name type="scientific">Actinocorallia longicatena</name>
    <dbReference type="NCBI Taxonomy" id="111803"/>
    <lineage>
        <taxon>Bacteria</taxon>
        <taxon>Bacillati</taxon>
        <taxon>Actinomycetota</taxon>
        <taxon>Actinomycetes</taxon>
        <taxon>Streptosporangiales</taxon>
        <taxon>Thermomonosporaceae</taxon>
        <taxon>Actinocorallia</taxon>
    </lineage>
</organism>
<dbReference type="Proteomes" id="UP001501237">
    <property type="component" value="Unassembled WGS sequence"/>
</dbReference>
<evidence type="ECO:0000256" key="6">
    <source>
        <dbReference type="SAM" id="Phobius"/>
    </source>
</evidence>
<feature type="transmembrane region" description="Helical" evidence="6">
    <location>
        <begin position="155"/>
        <end position="174"/>
    </location>
</feature>
<dbReference type="EMBL" id="BAAAUV010000033">
    <property type="protein sequence ID" value="GAA3237568.1"/>
    <property type="molecule type" value="Genomic_DNA"/>
</dbReference>
<comment type="similarity">
    <text evidence="2">Belongs to the EamA transporter family.</text>
</comment>
<dbReference type="InterPro" id="IPR037185">
    <property type="entry name" value="EmrE-like"/>
</dbReference>
<evidence type="ECO:0000256" key="3">
    <source>
        <dbReference type="ARBA" id="ARBA00022692"/>
    </source>
</evidence>
<keyword evidence="9" id="KW-1185">Reference proteome</keyword>
<dbReference type="PANTHER" id="PTHR32322">
    <property type="entry name" value="INNER MEMBRANE TRANSPORTER"/>
    <property type="match status" value="1"/>
</dbReference>
<evidence type="ECO:0000259" key="7">
    <source>
        <dbReference type="Pfam" id="PF00892"/>
    </source>
</evidence>
<dbReference type="InterPro" id="IPR000620">
    <property type="entry name" value="EamA_dom"/>
</dbReference>
<feature type="transmembrane region" description="Helical" evidence="6">
    <location>
        <begin position="186"/>
        <end position="208"/>
    </location>
</feature>
<sequence length="312" mass="32697">MRRALLLAFLGVLSFSFTFPGTLWALDGLGPYLVAIGRAVLAAAFAATALTAVHLGSRRSPSGSRLTVPRGRQWRGLAIVGVGVVFGFPVLSTLALDFGASSAHAAVVIGLLPAATAIAGVVRAGERAPWRFWLAAACGALCVTLFTVTRGDGGFGAQDLLLVGALLLAAVGYAEGGALAREMPAWQVICWALVLWTPVTVPATLWLLATTDPHWTGRAAAGFLYVSAFSMFLGFFAWYAGLARAGIARASQIQLLQPLLTLVWSAWLLHERLDWATGLTAVAVVACVAWTQRSRTSAPARPAAPAPLAVPR</sequence>
<keyword evidence="3 6" id="KW-0812">Transmembrane</keyword>
<comment type="caution">
    <text evidence="8">The sequence shown here is derived from an EMBL/GenBank/DDBJ whole genome shotgun (WGS) entry which is preliminary data.</text>
</comment>
<keyword evidence="5 6" id="KW-0472">Membrane</keyword>
<feature type="domain" description="EamA" evidence="7">
    <location>
        <begin position="159"/>
        <end position="289"/>
    </location>
</feature>
<feature type="transmembrane region" description="Helical" evidence="6">
    <location>
        <begin position="220"/>
        <end position="241"/>
    </location>
</feature>
<evidence type="ECO:0000256" key="4">
    <source>
        <dbReference type="ARBA" id="ARBA00022989"/>
    </source>
</evidence>
<evidence type="ECO:0000313" key="8">
    <source>
        <dbReference type="EMBL" id="GAA3237568.1"/>
    </source>
</evidence>
<comment type="subcellular location">
    <subcellularLocation>
        <location evidence="1">Membrane</location>
        <topology evidence="1">Multi-pass membrane protein</topology>
    </subcellularLocation>
</comment>
<evidence type="ECO:0000313" key="9">
    <source>
        <dbReference type="Proteomes" id="UP001501237"/>
    </source>
</evidence>
<dbReference type="RefSeq" id="WP_344837813.1">
    <property type="nucleotide sequence ID" value="NZ_BAAAUV010000033.1"/>
</dbReference>
<dbReference type="SUPFAM" id="SSF103481">
    <property type="entry name" value="Multidrug resistance efflux transporter EmrE"/>
    <property type="match status" value="2"/>
</dbReference>
<reference evidence="9" key="1">
    <citation type="journal article" date="2019" name="Int. J. Syst. Evol. Microbiol.">
        <title>The Global Catalogue of Microorganisms (GCM) 10K type strain sequencing project: providing services to taxonomists for standard genome sequencing and annotation.</title>
        <authorList>
            <consortium name="The Broad Institute Genomics Platform"/>
            <consortium name="The Broad Institute Genome Sequencing Center for Infectious Disease"/>
            <person name="Wu L."/>
            <person name="Ma J."/>
        </authorList>
    </citation>
    <scope>NUCLEOTIDE SEQUENCE [LARGE SCALE GENOMIC DNA]</scope>
    <source>
        <strain evidence="9">JCM 9377</strain>
    </source>
</reference>
<dbReference type="PANTHER" id="PTHR32322:SF2">
    <property type="entry name" value="EAMA DOMAIN-CONTAINING PROTEIN"/>
    <property type="match status" value="1"/>
</dbReference>
<evidence type="ECO:0000256" key="5">
    <source>
        <dbReference type="ARBA" id="ARBA00023136"/>
    </source>
</evidence>
<feature type="domain" description="EamA" evidence="7">
    <location>
        <begin position="4"/>
        <end position="146"/>
    </location>
</feature>